<feature type="domain" description="Glycosyltransferase 2-like" evidence="2">
    <location>
        <begin position="5"/>
        <end position="117"/>
    </location>
</feature>
<dbReference type="InterPro" id="IPR027791">
    <property type="entry name" value="Galactosyl_T_C"/>
</dbReference>
<dbReference type="Pfam" id="PF00535">
    <property type="entry name" value="Glycos_transf_2"/>
    <property type="match status" value="1"/>
</dbReference>
<evidence type="ECO:0000313" key="4">
    <source>
        <dbReference type="EMBL" id="RXG25182.1"/>
    </source>
</evidence>
<dbReference type="InterPro" id="IPR001173">
    <property type="entry name" value="Glyco_trans_2-like"/>
</dbReference>
<dbReference type="Proteomes" id="UP000289859">
    <property type="component" value="Unassembled WGS sequence"/>
</dbReference>
<evidence type="ECO:0000256" key="1">
    <source>
        <dbReference type="ARBA" id="ARBA00022679"/>
    </source>
</evidence>
<keyword evidence="1 4" id="KW-0808">Transferase</keyword>
<sequence>MIELSIIIPYYNTGKYIEQCLVSARQQLGGNIEIIVVDDGSGTESRKRILELNSYYDLLLTQPNLGQSAARNAGVNVAKGEYILVLDSDDFFSGDFCTPGLALLREPGCKLVCSFANRILENKLIDIYQPSGGVFKDFLFYNCAMGTALFKKVDWELIGGYDEHMREGWEDWEFYIRLLKSGGNCEILPKVFLNYRIRSGSTTSKANQQRTKLYQYIFNKHQEDYKNHFEDFLTFILRLIEIEERKYIKSLNSIDYRWGNRLLKYPRQIKKILKCFKRF</sequence>
<reference evidence="4 5" key="1">
    <citation type="submission" date="2018-07" db="EMBL/GenBank/DDBJ databases">
        <title>Leeuwenhoekiella genomics.</title>
        <authorList>
            <person name="Tahon G."/>
            <person name="Willems A."/>
        </authorList>
    </citation>
    <scope>NUCLEOTIDE SEQUENCE [LARGE SCALE GENOMIC DNA]</scope>
    <source>
        <strain evidence="4 5">LMG 29608</strain>
    </source>
</reference>
<keyword evidence="5" id="KW-1185">Reference proteome</keyword>
<dbReference type="SUPFAM" id="SSF53448">
    <property type="entry name" value="Nucleotide-diphospho-sugar transferases"/>
    <property type="match status" value="1"/>
</dbReference>
<evidence type="ECO:0000259" key="3">
    <source>
        <dbReference type="Pfam" id="PF02709"/>
    </source>
</evidence>
<dbReference type="CDD" id="cd00761">
    <property type="entry name" value="Glyco_tranf_GTA_type"/>
    <property type="match status" value="1"/>
</dbReference>
<dbReference type="RefSeq" id="WP_128764724.1">
    <property type="nucleotide sequence ID" value="NZ_JBHUOO010000048.1"/>
</dbReference>
<feature type="domain" description="Galactosyltransferase C-terminal" evidence="3">
    <location>
        <begin position="144"/>
        <end position="190"/>
    </location>
</feature>
<comment type="caution">
    <text evidence="4">The sequence shown here is derived from an EMBL/GenBank/DDBJ whole genome shotgun (WGS) entry which is preliminary data.</text>
</comment>
<evidence type="ECO:0000313" key="5">
    <source>
        <dbReference type="Proteomes" id="UP000289859"/>
    </source>
</evidence>
<organism evidence="4 5">
    <name type="scientific">Leeuwenhoekiella polynyae</name>
    <dbReference type="NCBI Taxonomy" id="1550906"/>
    <lineage>
        <taxon>Bacteria</taxon>
        <taxon>Pseudomonadati</taxon>
        <taxon>Bacteroidota</taxon>
        <taxon>Flavobacteriia</taxon>
        <taxon>Flavobacteriales</taxon>
        <taxon>Flavobacteriaceae</taxon>
        <taxon>Leeuwenhoekiella</taxon>
    </lineage>
</organism>
<dbReference type="PANTHER" id="PTHR22916">
    <property type="entry name" value="GLYCOSYLTRANSFERASE"/>
    <property type="match status" value="1"/>
</dbReference>
<dbReference type="GO" id="GO:0016758">
    <property type="term" value="F:hexosyltransferase activity"/>
    <property type="evidence" value="ECO:0007669"/>
    <property type="project" value="UniProtKB-ARBA"/>
</dbReference>
<protein>
    <submittedName>
        <fullName evidence="4">Glycosyltransferase involved in cell wall biosynthesis</fullName>
    </submittedName>
</protein>
<dbReference type="Pfam" id="PF02709">
    <property type="entry name" value="Glyco_transf_7C"/>
    <property type="match status" value="1"/>
</dbReference>
<dbReference type="OrthoDB" id="597270at2"/>
<proteinExistence type="predicted"/>
<name>A0A4V1KRK0_9FLAO</name>
<dbReference type="Gene3D" id="3.90.550.10">
    <property type="entry name" value="Spore Coat Polysaccharide Biosynthesis Protein SpsA, Chain A"/>
    <property type="match status" value="1"/>
</dbReference>
<evidence type="ECO:0000259" key="2">
    <source>
        <dbReference type="Pfam" id="PF00535"/>
    </source>
</evidence>
<gene>
    <name evidence="4" type="ORF">DSM02_1152</name>
</gene>
<accession>A0A4V1KRK0</accession>
<dbReference type="AlphaFoldDB" id="A0A4V1KRK0"/>
<dbReference type="InterPro" id="IPR029044">
    <property type="entry name" value="Nucleotide-diphossugar_trans"/>
</dbReference>
<dbReference type="EMBL" id="QOVK01000003">
    <property type="protein sequence ID" value="RXG25182.1"/>
    <property type="molecule type" value="Genomic_DNA"/>
</dbReference>